<sequence>MLASYIFISGSATPRLCPFLNQDIYEQLHKTYSTIISFDIKLVIQLDEVTKDQIEHLRSVTLVHH</sequence>
<name>T1GDR7_MEGSC</name>
<evidence type="ECO:0000313" key="2">
    <source>
        <dbReference type="Proteomes" id="UP000015102"/>
    </source>
</evidence>
<reference evidence="1" key="2">
    <citation type="submission" date="2015-06" db="UniProtKB">
        <authorList>
            <consortium name="EnsemblMetazoa"/>
        </authorList>
    </citation>
    <scope>IDENTIFICATION</scope>
</reference>
<reference evidence="2" key="1">
    <citation type="submission" date="2013-02" db="EMBL/GenBank/DDBJ databases">
        <authorList>
            <person name="Hughes D."/>
        </authorList>
    </citation>
    <scope>NUCLEOTIDE SEQUENCE</scope>
    <source>
        <strain>Durham</strain>
        <strain evidence="2">NC isolate 2 -- Noor lab</strain>
    </source>
</reference>
<dbReference type="AlphaFoldDB" id="T1GDR7"/>
<organism evidence="1 2">
    <name type="scientific">Megaselia scalaris</name>
    <name type="common">Humpbacked fly</name>
    <name type="synonym">Phora scalaris</name>
    <dbReference type="NCBI Taxonomy" id="36166"/>
    <lineage>
        <taxon>Eukaryota</taxon>
        <taxon>Metazoa</taxon>
        <taxon>Ecdysozoa</taxon>
        <taxon>Arthropoda</taxon>
        <taxon>Hexapoda</taxon>
        <taxon>Insecta</taxon>
        <taxon>Pterygota</taxon>
        <taxon>Neoptera</taxon>
        <taxon>Endopterygota</taxon>
        <taxon>Diptera</taxon>
        <taxon>Brachycera</taxon>
        <taxon>Muscomorpha</taxon>
        <taxon>Platypezoidea</taxon>
        <taxon>Phoridae</taxon>
        <taxon>Megaseliini</taxon>
        <taxon>Megaselia</taxon>
    </lineage>
</organism>
<keyword evidence="2" id="KW-1185">Reference proteome</keyword>
<dbReference type="EnsemblMetazoa" id="MESCA001462-RA">
    <property type="protein sequence ID" value="MESCA001462-PA"/>
    <property type="gene ID" value="MESCA001462"/>
</dbReference>
<evidence type="ECO:0000313" key="1">
    <source>
        <dbReference type="EnsemblMetazoa" id="MESCA001462-PA"/>
    </source>
</evidence>
<protein>
    <submittedName>
        <fullName evidence="1">Uncharacterized protein</fullName>
    </submittedName>
</protein>
<proteinExistence type="predicted"/>
<dbReference type="EMBL" id="CAQQ02198050">
    <property type="status" value="NOT_ANNOTATED_CDS"/>
    <property type="molecule type" value="Genomic_DNA"/>
</dbReference>
<dbReference type="Proteomes" id="UP000015102">
    <property type="component" value="Unassembled WGS sequence"/>
</dbReference>
<accession>T1GDR7</accession>
<dbReference type="EMBL" id="CAQQ02198051">
    <property type="status" value="NOT_ANNOTATED_CDS"/>
    <property type="molecule type" value="Genomic_DNA"/>
</dbReference>
<dbReference type="HOGENOM" id="CLU_2852284_0_0_1"/>